<evidence type="ECO:0000313" key="2">
    <source>
        <dbReference type="EMBL" id="TYT75162.1"/>
    </source>
</evidence>
<dbReference type="Pfam" id="PF14267">
    <property type="entry name" value="DUF4357"/>
    <property type="match status" value="1"/>
</dbReference>
<feature type="domain" description="DUF4357" evidence="1">
    <location>
        <begin position="229"/>
        <end position="282"/>
    </location>
</feature>
<reference evidence="2 3" key="1">
    <citation type="submission" date="2019-06" db="EMBL/GenBank/DDBJ databases">
        <title>Desulfobotulus mexicanus sp. nov., a novel sulfate-reducing bacterium isolated from the sediment of an alkaline crater lake in Mexico.</title>
        <authorList>
            <person name="Hirschler-Rea A."/>
        </authorList>
    </citation>
    <scope>NUCLEOTIDE SEQUENCE [LARGE SCALE GENOMIC DNA]</scope>
    <source>
        <strain evidence="2 3">PAR22N</strain>
    </source>
</reference>
<dbReference type="Proteomes" id="UP000321899">
    <property type="component" value="Unassembled WGS sequence"/>
</dbReference>
<keyword evidence="3" id="KW-1185">Reference proteome</keyword>
<evidence type="ECO:0000313" key="3">
    <source>
        <dbReference type="Proteomes" id="UP000321899"/>
    </source>
</evidence>
<sequence>MYSTKYGKTIKLFLMDADPDGRMICELSNWNGKAYRIPRGKVKDCSDRQDLKGTSVYLLFGRAESSTSKPKAYIGEAENAYSRLVQHVSEKEFWNESVVFISKDENLNKAHIKYLESRLYEIATSAGRYDIQNGNTPTRSSISESDQAEMEEFIEYIKILINTMGFKVFEPLIKTESNSQEPDEFFFVKGARGADGRGKRTSDGFVVFSGSKVAIDTVPSFPKGFNALRDELIDNEIIVKEGADLVLASDYLFSSPSAAAAVIMGRSANGLIEWKNSKGKELKSVEETEISKANKSMQLIADASAD</sequence>
<dbReference type="CDD" id="cd10447">
    <property type="entry name" value="GIY-YIG_unchar_2"/>
    <property type="match status" value="1"/>
</dbReference>
<dbReference type="EMBL" id="VDMB01000005">
    <property type="protein sequence ID" value="TYT75162.1"/>
    <property type="molecule type" value="Genomic_DNA"/>
</dbReference>
<evidence type="ECO:0000259" key="1">
    <source>
        <dbReference type="Pfam" id="PF14267"/>
    </source>
</evidence>
<comment type="caution">
    <text evidence="2">The sequence shown here is derived from an EMBL/GenBank/DDBJ whole genome shotgun (WGS) entry which is preliminary data.</text>
</comment>
<organism evidence="2 3">
    <name type="scientific">Desulfobotulus mexicanus</name>
    <dbReference type="NCBI Taxonomy" id="2586642"/>
    <lineage>
        <taxon>Bacteria</taxon>
        <taxon>Pseudomonadati</taxon>
        <taxon>Thermodesulfobacteriota</taxon>
        <taxon>Desulfobacteria</taxon>
        <taxon>Desulfobacterales</taxon>
        <taxon>Desulfobacteraceae</taxon>
        <taxon>Desulfobotulus</taxon>
    </lineage>
</organism>
<accession>A0A5Q4VFX1</accession>
<protein>
    <submittedName>
        <fullName evidence="2">DUF4357 domain-containing protein</fullName>
    </submittedName>
</protein>
<dbReference type="InterPro" id="IPR025579">
    <property type="entry name" value="DUF4357"/>
</dbReference>
<name>A0A5Q4VFX1_9BACT</name>
<dbReference type="OrthoDB" id="2656488at2"/>
<dbReference type="AlphaFoldDB" id="A0A5Q4VFX1"/>
<gene>
    <name evidence="2" type="ORF">FIM25_05455</name>
</gene>
<proteinExistence type="predicted"/>